<dbReference type="EMBL" id="MU275894">
    <property type="protein sequence ID" value="KAI0048005.1"/>
    <property type="molecule type" value="Genomic_DNA"/>
</dbReference>
<sequence length="574" mass="64054">MKCSLLHCLKQPRVDVAAAVAARIRASFSGNIGARPGPSAPPAAKITPKVKFGSAPIPRIWKWTGDLFAETQAGQAERVCKVKLSKPSDHKPSMLRLSICFDDMDSLRFKKLMPVSAAQALRPSFQPVAQFAQMGPEGPSDAIAFEKLLIYMESRRLMTFAPLLLENSPIAVLAVFPSSYQDICSEYDIPPDWQKSGFLVAALLPWVITGKKAKKLQLYRDPDTTERPSSLTDTSFTAELDDTPDALRHHKAAYMAIKMLNFPQELYEFMSRDRVYCIWDPPYDGPVDGLFGREITESNGLRSILLQCGAREGGPRSDVRVVFVHVGSLSKLHTLPALSQRLLRPALQFITYGTHHTVPPERWGIHEVYPLGGVVTFTPGVFQSNPGAVDELLRLIEGHPLWDAFLVPSAVAMVARQACGSDPVSEYERGNFVHADLLSRLADGQMSLLRKPPFGKGDPDAINEWVQWQFDTSVLDPGMILRRCLTTFTEQYADRPEAAWPGALMREIVDTVCALQIQPHMMDKFRRFVVVGTNVDLQSGIFKDTVEALCIKDFDFRDAFYTTDEMRFVKQFGS</sequence>
<accession>A0ACB8RVB5</accession>
<evidence type="ECO:0000313" key="2">
    <source>
        <dbReference type="Proteomes" id="UP000814033"/>
    </source>
</evidence>
<gene>
    <name evidence="1" type="ORF">FA95DRAFT_1141132</name>
</gene>
<protein>
    <submittedName>
        <fullName evidence="1">Uncharacterized protein</fullName>
    </submittedName>
</protein>
<evidence type="ECO:0000313" key="1">
    <source>
        <dbReference type="EMBL" id="KAI0048005.1"/>
    </source>
</evidence>
<comment type="caution">
    <text evidence="1">The sequence shown here is derived from an EMBL/GenBank/DDBJ whole genome shotgun (WGS) entry which is preliminary data.</text>
</comment>
<keyword evidence="2" id="KW-1185">Reference proteome</keyword>
<reference evidence="1" key="2">
    <citation type="journal article" date="2022" name="New Phytol.">
        <title>Evolutionary transition to the ectomycorrhizal habit in the genomes of a hyperdiverse lineage of mushroom-forming fungi.</title>
        <authorList>
            <person name="Looney B."/>
            <person name="Miyauchi S."/>
            <person name="Morin E."/>
            <person name="Drula E."/>
            <person name="Courty P.E."/>
            <person name="Kohler A."/>
            <person name="Kuo A."/>
            <person name="LaButti K."/>
            <person name="Pangilinan J."/>
            <person name="Lipzen A."/>
            <person name="Riley R."/>
            <person name="Andreopoulos W."/>
            <person name="He G."/>
            <person name="Johnson J."/>
            <person name="Nolan M."/>
            <person name="Tritt A."/>
            <person name="Barry K.W."/>
            <person name="Grigoriev I.V."/>
            <person name="Nagy L.G."/>
            <person name="Hibbett D."/>
            <person name="Henrissat B."/>
            <person name="Matheny P.B."/>
            <person name="Labbe J."/>
            <person name="Martin F.M."/>
        </authorList>
    </citation>
    <scope>NUCLEOTIDE SEQUENCE</scope>
    <source>
        <strain evidence="1">FP105234-sp</strain>
    </source>
</reference>
<organism evidence="1 2">
    <name type="scientific">Auriscalpium vulgare</name>
    <dbReference type="NCBI Taxonomy" id="40419"/>
    <lineage>
        <taxon>Eukaryota</taxon>
        <taxon>Fungi</taxon>
        <taxon>Dikarya</taxon>
        <taxon>Basidiomycota</taxon>
        <taxon>Agaricomycotina</taxon>
        <taxon>Agaricomycetes</taxon>
        <taxon>Russulales</taxon>
        <taxon>Auriscalpiaceae</taxon>
        <taxon>Auriscalpium</taxon>
    </lineage>
</organism>
<proteinExistence type="predicted"/>
<name>A0ACB8RVB5_9AGAM</name>
<reference evidence="1" key="1">
    <citation type="submission" date="2021-02" db="EMBL/GenBank/DDBJ databases">
        <authorList>
            <consortium name="DOE Joint Genome Institute"/>
            <person name="Ahrendt S."/>
            <person name="Looney B.P."/>
            <person name="Miyauchi S."/>
            <person name="Morin E."/>
            <person name="Drula E."/>
            <person name="Courty P.E."/>
            <person name="Chicoki N."/>
            <person name="Fauchery L."/>
            <person name="Kohler A."/>
            <person name="Kuo A."/>
            <person name="Labutti K."/>
            <person name="Pangilinan J."/>
            <person name="Lipzen A."/>
            <person name="Riley R."/>
            <person name="Andreopoulos W."/>
            <person name="He G."/>
            <person name="Johnson J."/>
            <person name="Barry K.W."/>
            <person name="Grigoriev I.V."/>
            <person name="Nagy L."/>
            <person name="Hibbett D."/>
            <person name="Henrissat B."/>
            <person name="Matheny P.B."/>
            <person name="Labbe J."/>
            <person name="Martin F."/>
        </authorList>
    </citation>
    <scope>NUCLEOTIDE SEQUENCE</scope>
    <source>
        <strain evidence="1">FP105234-sp</strain>
    </source>
</reference>
<dbReference type="Proteomes" id="UP000814033">
    <property type="component" value="Unassembled WGS sequence"/>
</dbReference>